<dbReference type="Proteomes" id="UP000287651">
    <property type="component" value="Unassembled WGS sequence"/>
</dbReference>
<protein>
    <submittedName>
        <fullName evidence="2">Uncharacterized protein</fullName>
    </submittedName>
</protein>
<evidence type="ECO:0000313" key="3">
    <source>
        <dbReference type="Proteomes" id="UP000287651"/>
    </source>
</evidence>
<gene>
    <name evidence="2" type="ORF">B296_00057521</name>
</gene>
<reference evidence="2 3" key="1">
    <citation type="journal article" date="2014" name="Agronomy (Basel)">
        <title>A Draft Genome Sequence for Ensete ventricosum, the Drought-Tolerant Tree Against Hunger.</title>
        <authorList>
            <person name="Harrison J."/>
            <person name="Moore K.A."/>
            <person name="Paszkiewicz K."/>
            <person name="Jones T."/>
            <person name="Grant M."/>
            <person name="Ambacheew D."/>
            <person name="Muzemil S."/>
            <person name="Studholme D.J."/>
        </authorList>
    </citation>
    <scope>NUCLEOTIDE SEQUENCE [LARGE SCALE GENOMIC DNA]</scope>
</reference>
<feature type="region of interest" description="Disordered" evidence="1">
    <location>
        <begin position="1"/>
        <end position="21"/>
    </location>
</feature>
<comment type="caution">
    <text evidence="2">The sequence shown here is derived from an EMBL/GenBank/DDBJ whole genome shotgun (WGS) entry which is preliminary data.</text>
</comment>
<evidence type="ECO:0000256" key="1">
    <source>
        <dbReference type="SAM" id="MobiDB-lite"/>
    </source>
</evidence>
<name>A0A426XEN8_ENSVE</name>
<sequence>MCASSSASASERRREHNLGKSKVVRSWLRSAVHEVCVALAVGRPYPRKVSRTYARLIVLMPGYRATPG</sequence>
<dbReference type="AlphaFoldDB" id="A0A426XEN8"/>
<proteinExistence type="predicted"/>
<accession>A0A426XEN8</accession>
<dbReference type="EMBL" id="AMZH03021731">
    <property type="protein sequence ID" value="RRT37925.1"/>
    <property type="molecule type" value="Genomic_DNA"/>
</dbReference>
<evidence type="ECO:0000313" key="2">
    <source>
        <dbReference type="EMBL" id="RRT37925.1"/>
    </source>
</evidence>
<organism evidence="2 3">
    <name type="scientific">Ensete ventricosum</name>
    <name type="common">Abyssinian banana</name>
    <name type="synonym">Musa ensete</name>
    <dbReference type="NCBI Taxonomy" id="4639"/>
    <lineage>
        <taxon>Eukaryota</taxon>
        <taxon>Viridiplantae</taxon>
        <taxon>Streptophyta</taxon>
        <taxon>Embryophyta</taxon>
        <taxon>Tracheophyta</taxon>
        <taxon>Spermatophyta</taxon>
        <taxon>Magnoliopsida</taxon>
        <taxon>Liliopsida</taxon>
        <taxon>Zingiberales</taxon>
        <taxon>Musaceae</taxon>
        <taxon>Ensete</taxon>
    </lineage>
</organism>